<evidence type="ECO:0000313" key="2">
    <source>
        <dbReference type="EMBL" id="KGD63801.1"/>
    </source>
</evidence>
<keyword evidence="3" id="KW-1185">Reference proteome</keyword>
<evidence type="ECO:0000256" key="1">
    <source>
        <dbReference type="SAM" id="MobiDB-lite"/>
    </source>
</evidence>
<reference evidence="2 3" key="1">
    <citation type="submission" date="2012-09" db="EMBL/GenBank/DDBJ databases">
        <title>Genome Sequence of alkane-degrading Bacterium Alcanivorax sp. 19-m-6.</title>
        <authorList>
            <person name="Lai Q."/>
            <person name="Shao Z."/>
        </authorList>
    </citation>
    <scope>NUCLEOTIDE SEQUENCE [LARGE SCALE GENOMIC DNA]</scope>
    <source>
        <strain evidence="2 3">19-m-6</strain>
    </source>
</reference>
<dbReference type="AlphaFoldDB" id="A0A095SGQ3"/>
<comment type="caution">
    <text evidence="2">The sequence shown here is derived from an EMBL/GenBank/DDBJ whole genome shotgun (WGS) entry which is preliminary data.</text>
</comment>
<gene>
    <name evidence="2" type="ORF">Y5S_03008</name>
</gene>
<feature type="compositionally biased region" description="Basic and acidic residues" evidence="1">
    <location>
        <begin position="71"/>
        <end position="81"/>
    </location>
</feature>
<dbReference type="EMBL" id="ARXV01000014">
    <property type="protein sequence ID" value="KGD63801.1"/>
    <property type="molecule type" value="Genomic_DNA"/>
</dbReference>
<sequence>MNPIKQCFRIATLTLAIATSQQGLCAGYLKIDGIKGESQRSAPTAAHRFHHGGGGGAGKANFQQQPAARGGLDRDIIRRAAEPQTQTTTRLPKVDTPHVTGVEPDEID</sequence>
<name>A0A095SGQ3_9GAMM</name>
<evidence type="ECO:0000313" key="3">
    <source>
        <dbReference type="Proteomes" id="UP000029444"/>
    </source>
</evidence>
<feature type="region of interest" description="Disordered" evidence="1">
    <location>
        <begin position="39"/>
        <end position="108"/>
    </location>
</feature>
<protein>
    <submittedName>
        <fullName evidence="2">Uncharacterized protein</fullName>
    </submittedName>
</protein>
<dbReference type="STRING" id="1177154.Y5S_03008"/>
<accession>A0A095SGQ3</accession>
<dbReference type="Proteomes" id="UP000029444">
    <property type="component" value="Unassembled WGS sequence"/>
</dbReference>
<dbReference type="PATRIC" id="fig|1177154.3.peg.3049"/>
<dbReference type="RefSeq" id="WP_035234151.1">
    <property type="nucleotide sequence ID" value="NZ_ARXV01000014.1"/>
</dbReference>
<proteinExistence type="predicted"/>
<organism evidence="2 3">
    <name type="scientific">Alcanivorax nanhaiticus</name>
    <dbReference type="NCBI Taxonomy" id="1177154"/>
    <lineage>
        <taxon>Bacteria</taxon>
        <taxon>Pseudomonadati</taxon>
        <taxon>Pseudomonadota</taxon>
        <taxon>Gammaproteobacteria</taxon>
        <taxon>Oceanospirillales</taxon>
        <taxon>Alcanivoracaceae</taxon>
        <taxon>Alcanivorax</taxon>
    </lineage>
</organism>